<comment type="function">
    <text evidence="4">Involved in correct processing of both the 5' and 3' ends of 23S rRNA precursor. Processes 30S rRNA precursor transcript even in absence of ribonuclease 3 (Rnc); Rnc processes 30S rRNA into smaller rRNA precursors.</text>
</comment>
<comment type="cofactor">
    <cofactor evidence="4">
        <name>Mg(2+)</name>
        <dbReference type="ChEBI" id="CHEBI:18420"/>
    </cofactor>
</comment>
<accession>A0ABZ1BYN3</accession>
<dbReference type="RefSeq" id="WP_324716973.1">
    <property type="nucleotide sequence ID" value="NZ_CP141615.1"/>
</dbReference>
<name>A0ABZ1BYN3_9FIRM</name>
<evidence type="ECO:0000313" key="7">
    <source>
        <dbReference type="Proteomes" id="UP001332192"/>
    </source>
</evidence>
<keyword evidence="4" id="KW-0963">Cytoplasm</keyword>
<dbReference type="EC" id="3.1.26.-" evidence="4"/>
<evidence type="ECO:0000313" key="6">
    <source>
        <dbReference type="EMBL" id="WRP17703.1"/>
    </source>
</evidence>
<dbReference type="InterPro" id="IPR000999">
    <property type="entry name" value="RNase_III_dom"/>
</dbReference>
<dbReference type="EMBL" id="CP141615">
    <property type="protein sequence ID" value="WRP17703.1"/>
    <property type="molecule type" value="Genomic_DNA"/>
</dbReference>
<dbReference type="PIRSF" id="PIRSF005520">
    <property type="entry name" value="UCP005520"/>
    <property type="match status" value="1"/>
</dbReference>
<keyword evidence="2 4" id="KW-0255">Endonuclease</keyword>
<dbReference type="PANTHER" id="PTHR34276:SF1">
    <property type="entry name" value="MINI-RIBONUCLEASE 3"/>
    <property type="match status" value="1"/>
</dbReference>
<comment type="similarity">
    <text evidence="4">Belongs to the MrnC RNase family.</text>
</comment>
<keyword evidence="4" id="KW-0460">Magnesium</keyword>
<comment type="subunit">
    <text evidence="4">Homodimer.</text>
</comment>
<organism evidence="6 7">
    <name type="scientific">Carboxydichorda subterranea</name>
    <dbReference type="NCBI Taxonomy" id="3109565"/>
    <lineage>
        <taxon>Bacteria</taxon>
        <taxon>Bacillati</taxon>
        <taxon>Bacillota</taxon>
        <taxon>Limnochordia</taxon>
        <taxon>Limnochordales</taxon>
        <taxon>Geochordaceae</taxon>
        <taxon>Carboxydichorda</taxon>
    </lineage>
</organism>
<keyword evidence="4" id="KW-0690">Ribosome biogenesis</keyword>
<comment type="subcellular location">
    <subcellularLocation>
        <location evidence="4">Cytoplasm</location>
    </subcellularLocation>
</comment>
<keyword evidence="4" id="KW-0698">rRNA processing</keyword>
<reference evidence="6 7" key="1">
    <citation type="journal article" date="2024" name="Front. Microbiol.">
        <title>Novel thermophilic genera Geochorda gen. nov. and Carboxydochorda gen. nov. from the deep terrestrial subsurface reveal the ecophysiological diversity in the class Limnochordia.</title>
        <authorList>
            <person name="Karnachuk O.V."/>
            <person name="Lukina A.P."/>
            <person name="Avakyan M.R."/>
            <person name="Kadnikov V.V."/>
            <person name="Begmatov S."/>
            <person name="Beletsky A.V."/>
            <person name="Vlasova K.G."/>
            <person name="Novikov A.A."/>
            <person name="Shcherbakova V.A."/>
            <person name="Mardanov A.V."/>
            <person name="Ravin N.V."/>
        </authorList>
    </citation>
    <scope>NUCLEOTIDE SEQUENCE [LARGE SCALE GENOMIC DNA]</scope>
    <source>
        <strain evidence="6 7">L945</strain>
    </source>
</reference>
<dbReference type="Pfam" id="PF00636">
    <property type="entry name" value="Ribonuclease_3"/>
    <property type="match status" value="1"/>
</dbReference>
<keyword evidence="1 4" id="KW-0540">Nuclease</keyword>
<dbReference type="InterPro" id="IPR036389">
    <property type="entry name" value="RNase_III_sf"/>
</dbReference>
<feature type="active site" evidence="4">
    <location>
        <position position="22"/>
    </location>
</feature>
<gene>
    <name evidence="4" type="primary">mrnC</name>
    <name evidence="6" type="ORF">U7230_01405</name>
</gene>
<dbReference type="SUPFAM" id="SSF69065">
    <property type="entry name" value="RNase III domain-like"/>
    <property type="match status" value="1"/>
</dbReference>
<dbReference type="Proteomes" id="UP001332192">
    <property type="component" value="Chromosome"/>
</dbReference>
<keyword evidence="7" id="KW-1185">Reference proteome</keyword>
<evidence type="ECO:0000259" key="5">
    <source>
        <dbReference type="Pfam" id="PF00636"/>
    </source>
</evidence>
<proteinExistence type="inferred from homology"/>
<keyword evidence="4" id="KW-0699">rRNA-binding</keyword>
<evidence type="ECO:0000256" key="4">
    <source>
        <dbReference type="HAMAP-Rule" id="MF_01468"/>
    </source>
</evidence>
<keyword evidence="4" id="KW-0694">RNA-binding</keyword>
<dbReference type="PANTHER" id="PTHR34276">
    <property type="entry name" value="MINI-RIBONUCLEASE 3"/>
    <property type="match status" value="1"/>
</dbReference>
<sequence>MMNGSSCQGMPGRPALLAYLGDAVFELLARTMVVERMAGPGGDVGASLQEIHRTVLGMAAAQGQAALLDAIWPLLTEAEQDVARRGRNVHLRHHPRGAPYRSYRHSTALEALMGHLYLTGQTERLVELMRAGLERTRLHEGLRP</sequence>
<evidence type="ECO:0000256" key="1">
    <source>
        <dbReference type="ARBA" id="ARBA00022722"/>
    </source>
</evidence>
<feature type="domain" description="RNase III" evidence="5">
    <location>
        <begin position="17"/>
        <end position="120"/>
    </location>
</feature>
<dbReference type="HAMAP" id="MF_01468">
    <property type="entry name" value="RNase_Mini_III"/>
    <property type="match status" value="1"/>
</dbReference>
<keyword evidence="3 4" id="KW-0378">Hydrolase</keyword>
<dbReference type="InterPro" id="IPR008226">
    <property type="entry name" value="Mini3_fam"/>
</dbReference>
<protein>
    <recommendedName>
        <fullName evidence="4">Mini-ribonuclease 3</fullName>
        <shortName evidence="4">Mini-3</shortName>
        <shortName evidence="4">Mini-RNase 3</shortName>
        <ecNumber evidence="4">3.1.26.-</ecNumber>
    </recommendedName>
    <alternativeName>
        <fullName evidence="4">Mini-RNase III</fullName>
        <shortName evidence="4">Mini-III</shortName>
    </alternativeName>
</protein>
<evidence type="ECO:0000256" key="2">
    <source>
        <dbReference type="ARBA" id="ARBA00022759"/>
    </source>
</evidence>
<evidence type="ECO:0000256" key="3">
    <source>
        <dbReference type="ARBA" id="ARBA00022801"/>
    </source>
</evidence>
<dbReference type="Gene3D" id="1.10.1520.10">
    <property type="entry name" value="Ribonuclease III domain"/>
    <property type="match status" value="1"/>
</dbReference>